<dbReference type="PANTHER" id="PTHR43245">
    <property type="entry name" value="BIFUNCTIONAL POLYMYXIN RESISTANCE PROTEIN ARNA"/>
    <property type="match status" value="1"/>
</dbReference>
<feature type="domain" description="NAD-dependent epimerase/dehydratase" evidence="1">
    <location>
        <begin position="36"/>
        <end position="206"/>
    </location>
</feature>
<gene>
    <name evidence="2" type="ORF">J2T57_001081</name>
</gene>
<evidence type="ECO:0000259" key="1">
    <source>
        <dbReference type="Pfam" id="PF01370"/>
    </source>
</evidence>
<protein>
    <submittedName>
        <fullName evidence="2">Nucleoside-diphosphate-sugar epimerase</fullName>
    </submittedName>
</protein>
<comment type="caution">
    <text evidence="2">The sequence shown here is derived from an EMBL/GenBank/DDBJ whole genome shotgun (WGS) entry which is preliminary data.</text>
</comment>
<accession>A0AAE3G231</accession>
<dbReference type="SUPFAM" id="SSF51735">
    <property type="entry name" value="NAD(P)-binding Rossmann-fold domains"/>
    <property type="match status" value="1"/>
</dbReference>
<dbReference type="InterPro" id="IPR001509">
    <property type="entry name" value="Epimerase_deHydtase"/>
</dbReference>
<keyword evidence="3" id="KW-1185">Reference proteome</keyword>
<organism evidence="2 3">
    <name type="scientific">Natronocella acetinitrilica</name>
    <dbReference type="NCBI Taxonomy" id="414046"/>
    <lineage>
        <taxon>Bacteria</taxon>
        <taxon>Pseudomonadati</taxon>
        <taxon>Pseudomonadota</taxon>
        <taxon>Gammaproteobacteria</taxon>
        <taxon>Chromatiales</taxon>
        <taxon>Ectothiorhodospiraceae</taxon>
        <taxon>Natronocella</taxon>
    </lineage>
</organism>
<dbReference type="Gene3D" id="3.40.50.720">
    <property type="entry name" value="NAD(P)-binding Rossmann-like Domain"/>
    <property type="match status" value="1"/>
</dbReference>
<evidence type="ECO:0000313" key="2">
    <source>
        <dbReference type="EMBL" id="MCP1673982.1"/>
    </source>
</evidence>
<dbReference type="Proteomes" id="UP001205843">
    <property type="component" value="Unassembled WGS sequence"/>
</dbReference>
<dbReference type="InterPro" id="IPR050177">
    <property type="entry name" value="Lipid_A_modif_metabolic_enz"/>
</dbReference>
<dbReference type="AlphaFoldDB" id="A0AAE3G231"/>
<reference evidence="2" key="1">
    <citation type="submission" date="2022-03" db="EMBL/GenBank/DDBJ databases">
        <title>Genomic Encyclopedia of Type Strains, Phase III (KMG-III): the genomes of soil and plant-associated and newly described type strains.</title>
        <authorList>
            <person name="Whitman W."/>
        </authorList>
    </citation>
    <scope>NUCLEOTIDE SEQUENCE</scope>
    <source>
        <strain evidence="2">ANL 6-2</strain>
    </source>
</reference>
<dbReference type="Pfam" id="PF01370">
    <property type="entry name" value="Epimerase"/>
    <property type="match status" value="1"/>
</dbReference>
<proteinExistence type="predicted"/>
<sequence length="310" mass="33828">MRRLEGVSALHVKALVRDQGARLPEGVTPVLAAGDQALQQALPLDDVDVVVHCAARAHIMRDVAEEPLAEFRKVNAEGTISLAQQAAQAGVRRFVFLSSIKVNGESTPVAEPFRPNDLPAPQDAYGQSKQEAEEGLGAIMRDKGMEVVIVRPPLVYGPGVKANFARLMRLVELGLPLPLASVDNRRSLVGLDNLVDMLIQCIHAPNVAGKTLLVSDGQDLSTPDLIRLIARAMNKKPRLLPVPPRALHLLGRMLGKQDEVERLCGSLCVDISETKRLLGWTPPHSPEEQIRRTVDHYLKQHAATAEQTRS</sequence>
<dbReference type="EMBL" id="JALJXV010000002">
    <property type="protein sequence ID" value="MCP1673982.1"/>
    <property type="molecule type" value="Genomic_DNA"/>
</dbReference>
<dbReference type="InterPro" id="IPR036291">
    <property type="entry name" value="NAD(P)-bd_dom_sf"/>
</dbReference>
<name>A0AAE3G231_9GAMM</name>
<evidence type="ECO:0000313" key="3">
    <source>
        <dbReference type="Proteomes" id="UP001205843"/>
    </source>
</evidence>
<dbReference type="PANTHER" id="PTHR43245:SF58">
    <property type="entry name" value="BLL5923 PROTEIN"/>
    <property type="match status" value="1"/>
</dbReference>